<evidence type="ECO:0000256" key="2">
    <source>
        <dbReference type="ARBA" id="ARBA00005069"/>
    </source>
</evidence>
<dbReference type="OrthoDB" id="341217at2"/>
<accession>A0A1A9F4Z7</accession>
<reference evidence="9" key="1">
    <citation type="submission" date="2016-05" db="EMBL/GenBank/DDBJ databases">
        <authorList>
            <person name="Baek K."/>
            <person name="Yang S.-J."/>
        </authorList>
    </citation>
    <scope>NUCLEOTIDE SEQUENCE [LARGE SCALE GENOMIC DNA]</scope>
    <source>
        <strain evidence="9">ST58-10</strain>
    </source>
</reference>
<dbReference type="NCBIfam" id="NF007485">
    <property type="entry name" value="PRK10078.1"/>
    <property type="match status" value="1"/>
</dbReference>
<evidence type="ECO:0000256" key="6">
    <source>
        <dbReference type="HAMAP-Rule" id="MF_00836"/>
    </source>
</evidence>
<keyword evidence="4 6" id="KW-0547">Nucleotide-binding</keyword>
<dbReference type="EC" id="2.7.4.23" evidence="6"/>
<dbReference type="SUPFAM" id="SSF52540">
    <property type="entry name" value="P-loop containing nucleoside triphosphate hydrolases"/>
    <property type="match status" value="1"/>
</dbReference>
<comment type="similarity">
    <text evidence="6">Belongs to the ribose 1,5-bisphosphokinase family.</text>
</comment>
<dbReference type="InterPro" id="IPR008145">
    <property type="entry name" value="GK/Ca_channel_bsu"/>
</dbReference>
<organism evidence="8 9">
    <name type="scientific">Marinobacterium aestuarii</name>
    <dbReference type="NCBI Taxonomy" id="1821621"/>
    <lineage>
        <taxon>Bacteria</taxon>
        <taxon>Pseudomonadati</taxon>
        <taxon>Pseudomonadota</taxon>
        <taxon>Gammaproteobacteria</taxon>
        <taxon>Oceanospirillales</taxon>
        <taxon>Oceanospirillaceae</taxon>
        <taxon>Marinobacterium</taxon>
    </lineage>
</organism>
<name>A0A1A9F4Z7_9GAMM</name>
<dbReference type="SMART" id="SM00072">
    <property type="entry name" value="GuKc"/>
    <property type="match status" value="1"/>
</dbReference>
<dbReference type="EMBL" id="CP015839">
    <property type="protein sequence ID" value="ANG65306.1"/>
    <property type="molecule type" value="Genomic_DNA"/>
</dbReference>
<evidence type="ECO:0000313" key="9">
    <source>
        <dbReference type="Proteomes" id="UP000078070"/>
    </source>
</evidence>
<comment type="catalytic activity">
    <reaction evidence="1 6">
        <text>alpha-D-ribose 1,5-bisphosphate + ATP = 5-phospho-alpha-D-ribose 1-diphosphate + ADP</text>
        <dbReference type="Rhea" id="RHEA:20109"/>
        <dbReference type="ChEBI" id="CHEBI:30616"/>
        <dbReference type="ChEBI" id="CHEBI:58017"/>
        <dbReference type="ChEBI" id="CHEBI:68688"/>
        <dbReference type="ChEBI" id="CHEBI:456216"/>
        <dbReference type="EC" id="2.7.4.23"/>
    </reaction>
</comment>
<comment type="pathway">
    <text evidence="2 6">Metabolic intermediate biosynthesis; 5-phospho-alpha-D-ribose 1-diphosphate biosynthesis; 5-phospho-alpha-D-ribose 1-diphosphate from D-ribose 5-phosphate (route II): step 3/3.</text>
</comment>
<proteinExistence type="inferred from homology"/>
<dbReference type="GO" id="GO:0019634">
    <property type="term" value="P:organic phosphonate metabolic process"/>
    <property type="evidence" value="ECO:0007669"/>
    <property type="project" value="UniProtKB-UniRule"/>
</dbReference>
<dbReference type="InterPro" id="IPR027417">
    <property type="entry name" value="P-loop_NTPase"/>
</dbReference>
<gene>
    <name evidence="6" type="primary">phnN</name>
    <name evidence="8" type="ORF">A8C75_15790</name>
</gene>
<dbReference type="InterPro" id="IPR012699">
    <property type="entry name" value="PhnN"/>
</dbReference>
<evidence type="ECO:0000256" key="4">
    <source>
        <dbReference type="ARBA" id="ARBA00022741"/>
    </source>
</evidence>
<dbReference type="Proteomes" id="UP000078070">
    <property type="component" value="Chromosome"/>
</dbReference>
<evidence type="ECO:0000256" key="5">
    <source>
        <dbReference type="ARBA" id="ARBA00022840"/>
    </source>
</evidence>
<dbReference type="KEGG" id="mars:A8C75_15790"/>
<evidence type="ECO:0000259" key="7">
    <source>
        <dbReference type="PROSITE" id="PS50052"/>
    </source>
</evidence>
<dbReference type="GO" id="GO:0006015">
    <property type="term" value="P:5-phosphoribose 1-diphosphate biosynthetic process"/>
    <property type="evidence" value="ECO:0007669"/>
    <property type="project" value="UniProtKB-UniRule"/>
</dbReference>
<dbReference type="AlphaFoldDB" id="A0A1A9F4Z7"/>
<evidence type="ECO:0000313" key="8">
    <source>
        <dbReference type="EMBL" id="ANG65306.1"/>
    </source>
</evidence>
<dbReference type="GO" id="GO:0005524">
    <property type="term" value="F:ATP binding"/>
    <property type="evidence" value="ECO:0007669"/>
    <property type="project" value="UniProtKB-KW"/>
</dbReference>
<keyword evidence="5 6" id="KW-0067">ATP-binding</keyword>
<dbReference type="Pfam" id="PF13238">
    <property type="entry name" value="AAA_18"/>
    <property type="match status" value="1"/>
</dbReference>
<dbReference type="HAMAP" id="MF_00836">
    <property type="entry name" value="PhnN"/>
    <property type="match status" value="1"/>
</dbReference>
<keyword evidence="3 6" id="KW-0808">Transferase</keyword>
<dbReference type="UniPathway" id="UPA00087">
    <property type="reaction ID" value="UER00175"/>
</dbReference>
<dbReference type="Gene3D" id="3.40.50.300">
    <property type="entry name" value="P-loop containing nucleotide triphosphate hydrolases"/>
    <property type="match status" value="1"/>
</dbReference>
<dbReference type="InterPro" id="IPR008144">
    <property type="entry name" value="Guanylate_kin-like_dom"/>
</dbReference>
<comment type="function">
    <text evidence="6">Catalyzes the phosphorylation of ribose 1,5-bisphosphate to 5-phospho-D-ribosyl alpha-1-diphosphate (PRPP).</text>
</comment>
<dbReference type="PANTHER" id="PTHR23117:SF8">
    <property type="entry name" value="RIBOSE 1,5-BISPHOSPHATE PHOSPHOKINASE PHNN"/>
    <property type="match status" value="1"/>
</dbReference>
<dbReference type="PANTHER" id="PTHR23117">
    <property type="entry name" value="GUANYLATE KINASE-RELATED"/>
    <property type="match status" value="1"/>
</dbReference>
<dbReference type="NCBIfam" id="TIGR02322">
    <property type="entry name" value="phosphon_PhnN"/>
    <property type="match status" value="1"/>
</dbReference>
<feature type="domain" description="Guanylate kinase-like" evidence="7">
    <location>
        <begin position="4"/>
        <end position="182"/>
    </location>
</feature>
<keyword evidence="8" id="KW-0418">Kinase</keyword>
<evidence type="ECO:0000256" key="3">
    <source>
        <dbReference type="ARBA" id="ARBA00022679"/>
    </source>
</evidence>
<dbReference type="PROSITE" id="PS50052">
    <property type="entry name" value="GUANYLATE_KINASE_2"/>
    <property type="match status" value="1"/>
</dbReference>
<sequence>MIRGRLVYLMGASGSGKDTLLQTLRTQAPDAAGLLLAHRYITRPWHAGGENHIELSQQEFDRRQHLGLFSLHWQAHGLSYGIGVEAQAWLEAGCNVLVNGSRAQLQQAQQRFGAALLPVLLQVNEAVLRRRLEARGRESEAAIAARLLRAREYAKGINNGVSVINNDGPIDQAAHALCRLLTTPDTINGGGDS</sequence>
<dbReference type="STRING" id="1821621.A8C75_15790"/>
<dbReference type="GO" id="GO:0033863">
    <property type="term" value="F:ribose 1,5-bisphosphate phosphokinase activity"/>
    <property type="evidence" value="ECO:0007669"/>
    <property type="project" value="UniProtKB-UniRule"/>
</dbReference>
<reference evidence="8 9" key="2">
    <citation type="journal article" date="2018" name="Int. J. Syst. Evol. Microbiol.">
        <title>Marinobacterium aestuarii sp. nov., a benzene-degrading marine bacterium isolated from estuary sediment.</title>
        <authorList>
            <person name="Bae S.S."/>
            <person name="Jung J."/>
            <person name="Chung D."/>
            <person name="Baek K."/>
        </authorList>
    </citation>
    <scope>NUCLEOTIDE SEQUENCE [LARGE SCALE GENOMIC DNA]</scope>
    <source>
        <strain evidence="8 9">ST58-10</strain>
    </source>
</reference>
<comment type="caution">
    <text evidence="6">Lacks conserved residue(s) required for the propagation of feature annotation.</text>
</comment>
<protein>
    <recommendedName>
        <fullName evidence="6">Ribose 1,5-bisphosphate phosphokinase PhnN</fullName>
        <ecNumber evidence="6">2.7.4.23</ecNumber>
    </recommendedName>
    <alternativeName>
        <fullName evidence="6">Ribose 1,5-bisphosphokinase</fullName>
    </alternativeName>
</protein>
<dbReference type="GO" id="GO:0005829">
    <property type="term" value="C:cytosol"/>
    <property type="evidence" value="ECO:0007669"/>
    <property type="project" value="TreeGrafter"/>
</dbReference>
<keyword evidence="9" id="KW-1185">Reference proteome</keyword>
<evidence type="ECO:0000256" key="1">
    <source>
        <dbReference type="ARBA" id="ARBA00000373"/>
    </source>
</evidence>